<dbReference type="Proteomes" id="UP001595892">
    <property type="component" value="Unassembled WGS sequence"/>
</dbReference>
<feature type="compositionally biased region" description="Basic and acidic residues" evidence="1">
    <location>
        <begin position="15"/>
        <end position="53"/>
    </location>
</feature>
<dbReference type="RefSeq" id="WP_377004965.1">
    <property type="nucleotide sequence ID" value="NZ_JBHSGG010000033.1"/>
</dbReference>
<organism evidence="2 3">
    <name type="scientific">Coralloluteibacterium thermophilum</name>
    <dbReference type="NCBI Taxonomy" id="2707049"/>
    <lineage>
        <taxon>Bacteria</taxon>
        <taxon>Pseudomonadati</taxon>
        <taxon>Pseudomonadota</taxon>
        <taxon>Gammaproteobacteria</taxon>
        <taxon>Lysobacterales</taxon>
        <taxon>Lysobacteraceae</taxon>
        <taxon>Coralloluteibacterium</taxon>
    </lineage>
</organism>
<sequence length="78" mass="8382">MGEHDAKHSGTGGSRQDEDKARPGGNEDVRGKENGSPEERRREESENLDEALKETFPGSDPVAPFIPAKPPKDPTGGK</sequence>
<accession>A0ABV9NKS6</accession>
<dbReference type="EMBL" id="JBHSGG010000033">
    <property type="protein sequence ID" value="MFC4728896.1"/>
    <property type="molecule type" value="Genomic_DNA"/>
</dbReference>
<gene>
    <name evidence="2" type="ORF">ACFO3Q_12030</name>
</gene>
<proteinExistence type="predicted"/>
<evidence type="ECO:0000313" key="2">
    <source>
        <dbReference type="EMBL" id="MFC4728896.1"/>
    </source>
</evidence>
<evidence type="ECO:0000256" key="1">
    <source>
        <dbReference type="SAM" id="MobiDB-lite"/>
    </source>
</evidence>
<comment type="caution">
    <text evidence="2">The sequence shown here is derived from an EMBL/GenBank/DDBJ whole genome shotgun (WGS) entry which is preliminary data.</text>
</comment>
<evidence type="ECO:0000313" key="3">
    <source>
        <dbReference type="Proteomes" id="UP001595892"/>
    </source>
</evidence>
<name>A0ABV9NKS6_9GAMM</name>
<feature type="region of interest" description="Disordered" evidence="1">
    <location>
        <begin position="1"/>
        <end position="78"/>
    </location>
</feature>
<protein>
    <submittedName>
        <fullName evidence="2">Uncharacterized protein</fullName>
    </submittedName>
</protein>
<reference evidence="3" key="1">
    <citation type="journal article" date="2019" name="Int. J. Syst. Evol. Microbiol.">
        <title>The Global Catalogue of Microorganisms (GCM) 10K type strain sequencing project: providing services to taxonomists for standard genome sequencing and annotation.</title>
        <authorList>
            <consortium name="The Broad Institute Genomics Platform"/>
            <consortium name="The Broad Institute Genome Sequencing Center for Infectious Disease"/>
            <person name="Wu L."/>
            <person name="Ma J."/>
        </authorList>
    </citation>
    <scope>NUCLEOTIDE SEQUENCE [LARGE SCALE GENOMIC DNA]</scope>
    <source>
        <strain evidence="3">CGMCC 1.13574</strain>
    </source>
</reference>
<keyword evidence="3" id="KW-1185">Reference proteome</keyword>